<evidence type="ECO:0000256" key="2">
    <source>
        <dbReference type="ARBA" id="ARBA00023015"/>
    </source>
</evidence>
<dbReference type="PANTHER" id="PTHR30265:SF7">
    <property type="entry name" value="TRANSCRIPTION ANTITERMINATION PROTEIN RFAH"/>
    <property type="match status" value="1"/>
</dbReference>
<keyword evidence="1" id="KW-0889">Transcription antitermination</keyword>
<dbReference type="SUPFAM" id="SSF82679">
    <property type="entry name" value="N-utilization substance G protein NusG, N-terminal domain"/>
    <property type="match status" value="1"/>
</dbReference>
<keyword evidence="2" id="KW-0805">Transcription regulation</keyword>
<gene>
    <name evidence="5" type="ORF">PHACT_00050</name>
</gene>
<evidence type="ECO:0000313" key="5">
    <source>
        <dbReference type="EMBL" id="OFE11743.1"/>
    </source>
</evidence>
<dbReference type="OrthoDB" id="9790639at2"/>
<dbReference type="SMART" id="SM00738">
    <property type="entry name" value="NGN"/>
    <property type="match status" value="1"/>
</dbReference>
<dbReference type="Proteomes" id="UP000175669">
    <property type="component" value="Unassembled WGS sequence"/>
</dbReference>
<dbReference type="RefSeq" id="WP_070115369.1">
    <property type="nucleotide sequence ID" value="NZ_MASR01000001.1"/>
</dbReference>
<dbReference type="InterPro" id="IPR043425">
    <property type="entry name" value="NusG-like"/>
</dbReference>
<evidence type="ECO:0000256" key="3">
    <source>
        <dbReference type="ARBA" id="ARBA00023163"/>
    </source>
</evidence>
<dbReference type="PANTHER" id="PTHR30265">
    <property type="entry name" value="RHO-INTERACTING TRANSCRIPTION TERMINATION FACTOR NUSG"/>
    <property type="match status" value="1"/>
</dbReference>
<dbReference type="STRING" id="1524254.PHACT_00050"/>
<comment type="caution">
    <text evidence="5">The sequence shown here is derived from an EMBL/GenBank/DDBJ whole genome shotgun (WGS) entry which is preliminary data.</text>
</comment>
<dbReference type="InterPro" id="IPR006645">
    <property type="entry name" value="NGN-like_dom"/>
</dbReference>
<feature type="domain" description="NusG-like N-terminal" evidence="4">
    <location>
        <begin position="15"/>
        <end position="113"/>
    </location>
</feature>
<evidence type="ECO:0000259" key="4">
    <source>
        <dbReference type="SMART" id="SM00738"/>
    </source>
</evidence>
<dbReference type="EMBL" id="MASR01000001">
    <property type="protein sequence ID" value="OFE11743.1"/>
    <property type="molecule type" value="Genomic_DNA"/>
</dbReference>
<dbReference type="NCBIfam" id="TIGR01955">
    <property type="entry name" value="RfaH"/>
    <property type="match status" value="1"/>
</dbReference>
<dbReference type="AlphaFoldDB" id="A0A1E8CH27"/>
<dbReference type="Gene3D" id="3.30.70.940">
    <property type="entry name" value="NusG, N-terminal domain"/>
    <property type="match status" value="1"/>
</dbReference>
<evidence type="ECO:0000256" key="1">
    <source>
        <dbReference type="ARBA" id="ARBA00022814"/>
    </source>
</evidence>
<dbReference type="Pfam" id="PF02357">
    <property type="entry name" value="NusG"/>
    <property type="match status" value="1"/>
</dbReference>
<proteinExistence type="predicted"/>
<keyword evidence="6" id="KW-1185">Reference proteome</keyword>
<organism evidence="5 6">
    <name type="scientific">Pseudohongiella acticola</name>
    <dbReference type="NCBI Taxonomy" id="1524254"/>
    <lineage>
        <taxon>Bacteria</taxon>
        <taxon>Pseudomonadati</taxon>
        <taxon>Pseudomonadota</taxon>
        <taxon>Gammaproteobacteria</taxon>
        <taxon>Pseudomonadales</taxon>
        <taxon>Pseudohongiellaceae</taxon>
        <taxon>Pseudohongiella</taxon>
    </lineage>
</organism>
<dbReference type="GO" id="GO:0031564">
    <property type="term" value="P:transcription antitermination"/>
    <property type="evidence" value="ECO:0007669"/>
    <property type="project" value="UniProtKB-KW"/>
</dbReference>
<accession>A0A1E8CH27</accession>
<sequence length="176" mass="20145">MNHSNAEQHLQKQNSKAWYLLQCKARQQNRAQMHLANQGFEFYAPVHRVKRVRRGQYQTSIEALFPGYLFIQLDDDSDWRALHATRGISRLVSFNGRPHQVTQDLIDALQNRFVQQIEPEALYKPGQRVVVTDGCFKHIEAIVKAVTSDDRIIVLMNILHSQQSVAIPATALARTG</sequence>
<evidence type="ECO:0000313" key="6">
    <source>
        <dbReference type="Proteomes" id="UP000175669"/>
    </source>
</evidence>
<name>A0A1E8CH27_9GAMM</name>
<dbReference type="InterPro" id="IPR036735">
    <property type="entry name" value="NGN_dom_sf"/>
</dbReference>
<reference evidence="6" key="1">
    <citation type="submission" date="2016-07" db="EMBL/GenBank/DDBJ databases">
        <authorList>
            <person name="Florea S."/>
            <person name="Webb J.S."/>
            <person name="Jaromczyk J."/>
            <person name="Schardl C.L."/>
        </authorList>
    </citation>
    <scope>NUCLEOTIDE SEQUENCE [LARGE SCALE GENOMIC DNA]</scope>
    <source>
        <strain evidence="6">KCTC 42131</strain>
    </source>
</reference>
<keyword evidence="3" id="KW-0804">Transcription</keyword>
<protein>
    <recommendedName>
        <fullName evidence="4">NusG-like N-terminal domain-containing protein</fullName>
    </recommendedName>
</protein>
<dbReference type="InterPro" id="IPR010215">
    <property type="entry name" value="Transcription_antiterm_RfaH"/>
</dbReference>
<dbReference type="NCBIfam" id="NF006534">
    <property type="entry name" value="PRK09014.1"/>
    <property type="match status" value="1"/>
</dbReference>
<dbReference type="GO" id="GO:0005829">
    <property type="term" value="C:cytosol"/>
    <property type="evidence" value="ECO:0007669"/>
    <property type="project" value="TreeGrafter"/>
</dbReference>
<dbReference type="CDD" id="cd09892">
    <property type="entry name" value="NGN_SP_RfaH"/>
    <property type="match status" value="1"/>
</dbReference>
<dbReference type="GO" id="GO:0006354">
    <property type="term" value="P:DNA-templated transcription elongation"/>
    <property type="evidence" value="ECO:0007669"/>
    <property type="project" value="InterPro"/>
</dbReference>